<keyword evidence="4 7" id="KW-0812">Transmembrane</keyword>
<dbReference type="EMBL" id="JACHWR010000001">
    <property type="protein sequence ID" value="MBB3041689.1"/>
    <property type="molecule type" value="Genomic_DNA"/>
</dbReference>
<evidence type="ECO:0000256" key="7">
    <source>
        <dbReference type="RuleBase" id="RU363032"/>
    </source>
</evidence>
<dbReference type="RefSeq" id="WP_183591567.1">
    <property type="nucleotide sequence ID" value="NZ_JACHWR010000001.1"/>
</dbReference>
<comment type="caution">
    <text evidence="9">The sequence shown here is derived from an EMBL/GenBank/DDBJ whole genome shotgun (WGS) entry which is preliminary data.</text>
</comment>
<dbReference type="Proteomes" id="UP000589626">
    <property type="component" value="Unassembled WGS sequence"/>
</dbReference>
<dbReference type="SUPFAM" id="SSF161098">
    <property type="entry name" value="MetI-like"/>
    <property type="match status" value="1"/>
</dbReference>
<reference evidence="9 10" key="1">
    <citation type="submission" date="2020-08" db="EMBL/GenBank/DDBJ databases">
        <title>Sequencing the genomes of 1000 actinobacteria strains.</title>
        <authorList>
            <person name="Klenk H.-P."/>
        </authorList>
    </citation>
    <scope>NUCLEOTIDE SEQUENCE [LARGE SCALE GENOMIC DNA]</scope>
    <source>
        <strain evidence="9 10">DSM 105498</strain>
    </source>
</reference>
<evidence type="ECO:0000256" key="4">
    <source>
        <dbReference type="ARBA" id="ARBA00022692"/>
    </source>
</evidence>
<feature type="transmembrane region" description="Helical" evidence="7">
    <location>
        <begin position="245"/>
        <end position="269"/>
    </location>
</feature>
<dbReference type="AlphaFoldDB" id="A0A7W4YZX6"/>
<dbReference type="InterPro" id="IPR035906">
    <property type="entry name" value="MetI-like_sf"/>
</dbReference>
<evidence type="ECO:0000256" key="5">
    <source>
        <dbReference type="ARBA" id="ARBA00022989"/>
    </source>
</evidence>
<feature type="transmembrane region" description="Helical" evidence="7">
    <location>
        <begin position="88"/>
        <end position="111"/>
    </location>
</feature>
<evidence type="ECO:0000256" key="2">
    <source>
        <dbReference type="ARBA" id="ARBA00022448"/>
    </source>
</evidence>
<dbReference type="CDD" id="cd06261">
    <property type="entry name" value="TM_PBP2"/>
    <property type="match status" value="1"/>
</dbReference>
<dbReference type="GO" id="GO:0005886">
    <property type="term" value="C:plasma membrane"/>
    <property type="evidence" value="ECO:0007669"/>
    <property type="project" value="UniProtKB-SubCell"/>
</dbReference>
<evidence type="ECO:0000313" key="9">
    <source>
        <dbReference type="EMBL" id="MBB3041689.1"/>
    </source>
</evidence>
<accession>A0A7W4YZX6</accession>
<gene>
    <name evidence="9" type="ORF">FHU40_001490</name>
</gene>
<dbReference type="PANTHER" id="PTHR30151">
    <property type="entry name" value="ALKANE SULFONATE ABC TRANSPORTER-RELATED, MEMBRANE SUBUNIT"/>
    <property type="match status" value="1"/>
</dbReference>
<dbReference type="Pfam" id="PF00528">
    <property type="entry name" value="BPD_transp_1"/>
    <property type="match status" value="1"/>
</dbReference>
<keyword evidence="6 7" id="KW-0472">Membrane</keyword>
<organism evidence="9 10">
    <name type="scientific">Nocardioides soli</name>
    <dbReference type="NCBI Taxonomy" id="1036020"/>
    <lineage>
        <taxon>Bacteria</taxon>
        <taxon>Bacillati</taxon>
        <taxon>Actinomycetota</taxon>
        <taxon>Actinomycetes</taxon>
        <taxon>Propionibacteriales</taxon>
        <taxon>Nocardioidaceae</taxon>
        <taxon>Nocardioides</taxon>
    </lineage>
</organism>
<proteinExistence type="inferred from homology"/>
<feature type="transmembrane region" description="Helical" evidence="7">
    <location>
        <begin position="118"/>
        <end position="143"/>
    </location>
</feature>
<comment type="similarity">
    <text evidence="7">Belongs to the binding-protein-dependent transport system permease family.</text>
</comment>
<feature type="domain" description="ABC transmembrane type-1" evidence="8">
    <location>
        <begin position="83"/>
        <end position="267"/>
    </location>
</feature>
<evidence type="ECO:0000313" key="10">
    <source>
        <dbReference type="Proteomes" id="UP000589626"/>
    </source>
</evidence>
<feature type="transmembrane region" description="Helical" evidence="7">
    <location>
        <begin position="149"/>
        <end position="168"/>
    </location>
</feature>
<keyword evidence="5 7" id="KW-1133">Transmembrane helix</keyword>
<dbReference type="InterPro" id="IPR000515">
    <property type="entry name" value="MetI-like"/>
</dbReference>
<comment type="subcellular location">
    <subcellularLocation>
        <location evidence="1 7">Cell membrane</location>
        <topology evidence="1 7">Multi-pass membrane protein</topology>
    </subcellularLocation>
</comment>
<evidence type="ECO:0000256" key="3">
    <source>
        <dbReference type="ARBA" id="ARBA00022475"/>
    </source>
</evidence>
<evidence type="ECO:0000256" key="6">
    <source>
        <dbReference type="ARBA" id="ARBA00023136"/>
    </source>
</evidence>
<dbReference type="PROSITE" id="PS50928">
    <property type="entry name" value="ABC_TM1"/>
    <property type="match status" value="1"/>
</dbReference>
<dbReference type="Gene3D" id="1.10.3720.10">
    <property type="entry name" value="MetI-like"/>
    <property type="match status" value="1"/>
</dbReference>
<feature type="transmembrane region" description="Helical" evidence="7">
    <location>
        <begin position="23"/>
        <end position="48"/>
    </location>
</feature>
<feature type="transmembrane region" description="Helical" evidence="7">
    <location>
        <begin position="201"/>
        <end position="225"/>
    </location>
</feature>
<sequence>MASSWTEVVLPARWRPSRPKRGTIVDVAITCVSLFAVWLCLLLGWQWAYDAEYVSNLVLPSPSATWDAFKEGVFGSGTYWSHIWVTTWATLLAVGIGVAIGIAGGALFAFVPIARRALYPFVLVGMAFPKIAVAPLFVLWFGYGLSSKVAVGASIAFFPVLANAATGLREINKDETELFRAYRATMWQELRFLRVPRAVSYILPSLDVAIVGALLGVIAGEFVASTEGLGFLVLQYSKFGDAPNVFAVLFCMAIVGLALKGLAVVLSTLGPKNVTPR</sequence>
<protein>
    <submittedName>
        <fullName evidence="9">NitT/TauT family transport system permease protein</fullName>
    </submittedName>
</protein>
<dbReference type="PANTHER" id="PTHR30151:SF20">
    <property type="entry name" value="ABC TRANSPORTER PERMEASE PROTEIN HI_0355-RELATED"/>
    <property type="match status" value="1"/>
</dbReference>
<evidence type="ECO:0000256" key="1">
    <source>
        <dbReference type="ARBA" id="ARBA00004651"/>
    </source>
</evidence>
<keyword evidence="10" id="KW-1185">Reference proteome</keyword>
<keyword evidence="3" id="KW-1003">Cell membrane</keyword>
<dbReference type="GO" id="GO:0055085">
    <property type="term" value="P:transmembrane transport"/>
    <property type="evidence" value="ECO:0007669"/>
    <property type="project" value="InterPro"/>
</dbReference>
<keyword evidence="2 7" id="KW-0813">Transport</keyword>
<name>A0A7W4YZX6_9ACTN</name>
<evidence type="ECO:0000259" key="8">
    <source>
        <dbReference type="PROSITE" id="PS50928"/>
    </source>
</evidence>